<dbReference type="Proteomes" id="UP001283361">
    <property type="component" value="Unassembled WGS sequence"/>
</dbReference>
<sequence length="82" mass="9180">MDDEGLGIWASLPGWRSGWNQEEILLDKTAVKKWRDMENAQAAPASSSTRDGEMEREVEKWRDGAEVAGDDDNDKLSGEDLL</sequence>
<accession>A0AAE0ZT63</accession>
<reference evidence="2" key="1">
    <citation type="journal article" date="2023" name="G3 (Bethesda)">
        <title>A reference genome for the long-term kleptoplast-retaining sea slug Elysia crispata morphotype clarki.</title>
        <authorList>
            <person name="Eastman K.E."/>
            <person name="Pendleton A.L."/>
            <person name="Shaikh M.A."/>
            <person name="Suttiyut T."/>
            <person name="Ogas R."/>
            <person name="Tomko P."/>
            <person name="Gavelis G."/>
            <person name="Widhalm J.R."/>
            <person name="Wisecaver J.H."/>
        </authorList>
    </citation>
    <scope>NUCLEOTIDE SEQUENCE</scope>
    <source>
        <strain evidence="2">ECLA1</strain>
    </source>
</reference>
<dbReference type="EMBL" id="JAWDGP010003366">
    <property type="protein sequence ID" value="KAK3774985.1"/>
    <property type="molecule type" value="Genomic_DNA"/>
</dbReference>
<keyword evidence="3" id="KW-1185">Reference proteome</keyword>
<organism evidence="2 3">
    <name type="scientific">Elysia crispata</name>
    <name type="common">lettuce slug</name>
    <dbReference type="NCBI Taxonomy" id="231223"/>
    <lineage>
        <taxon>Eukaryota</taxon>
        <taxon>Metazoa</taxon>
        <taxon>Spiralia</taxon>
        <taxon>Lophotrochozoa</taxon>
        <taxon>Mollusca</taxon>
        <taxon>Gastropoda</taxon>
        <taxon>Heterobranchia</taxon>
        <taxon>Euthyneura</taxon>
        <taxon>Panpulmonata</taxon>
        <taxon>Sacoglossa</taxon>
        <taxon>Placobranchoidea</taxon>
        <taxon>Plakobranchidae</taxon>
        <taxon>Elysia</taxon>
    </lineage>
</organism>
<dbReference type="AlphaFoldDB" id="A0AAE0ZT63"/>
<name>A0AAE0ZT63_9GAST</name>
<protein>
    <submittedName>
        <fullName evidence="2">Uncharacterized protein</fullName>
    </submittedName>
</protein>
<feature type="compositionally biased region" description="Basic and acidic residues" evidence="1">
    <location>
        <begin position="50"/>
        <end position="65"/>
    </location>
</feature>
<evidence type="ECO:0000256" key="1">
    <source>
        <dbReference type="SAM" id="MobiDB-lite"/>
    </source>
</evidence>
<comment type="caution">
    <text evidence="2">The sequence shown here is derived from an EMBL/GenBank/DDBJ whole genome shotgun (WGS) entry which is preliminary data.</text>
</comment>
<gene>
    <name evidence="2" type="ORF">RRG08_036279</name>
</gene>
<evidence type="ECO:0000313" key="3">
    <source>
        <dbReference type="Proteomes" id="UP001283361"/>
    </source>
</evidence>
<feature type="region of interest" description="Disordered" evidence="1">
    <location>
        <begin position="38"/>
        <end position="82"/>
    </location>
</feature>
<evidence type="ECO:0000313" key="2">
    <source>
        <dbReference type="EMBL" id="KAK3774985.1"/>
    </source>
</evidence>
<proteinExistence type="predicted"/>